<dbReference type="InterPro" id="IPR009057">
    <property type="entry name" value="Homeodomain-like_sf"/>
</dbReference>
<evidence type="ECO:0000259" key="5">
    <source>
        <dbReference type="PROSITE" id="PS50977"/>
    </source>
</evidence>
<sequence length="194" mass="20438">MARAGLDTHTLVLAAAELADEYGMEAVTLAALAAKLGVRSPSLYNHINGLAGLRTLMAVYGLEQLYEVISEATEGLSGEAAVHAMSQAYIGFTRAHPGLYQTTLKAPEQGDTALEAAGGKILSLIIQVISAFGLDEEGNLHAVRGLRSILHGFSTLEHQGGFGMPLDLNVTLTRLINTYIAGIRCMGSDADSLK</sequence>
<dbReference type="Pfam" id="PF13305">
    <property type="entry name" value="TetR_C_33"/>
    <property type="match status" value="1"/>
</dbReference>
<dbReference type="PROSITE" id="PS50977">
    <property type="entry name" value="HTH_TETR_2"/>
    <property type="match status" value="1"/>
</dbReference>
<evidence type="ECO:0000256" key="1">
    <source>
        <dbReference type="ARBA" id="ARBA00023015"/>
    </source>
</evidence>
<organism evidence="6 7">
    <name type="scientific">Paenibacillus silagei</name>
    <dbReference type="NCBI Taxonomy" id="1670801"/>
    <lineage>
        <taxon>Bacteria</taxon>
        <taxon>Bacillati</taxon>
        <taxon>Bacillota</taxon>
        <taxon>Bacilli</taxon>
        <taxon>Bacillales</taxon>
        <taxon>Paenibacillaceae</taxon>
        <taxon>Paenibacillus</taxon>
    </lineage>
</organism>
<feature type="domain" description="HTH tetR-type" evidence="5">
    <location>
        <begin position="5"/>
        <end position="65"/>
    </location>
</feature>
<dbReference type="SUPFAM" id="SSF48498">
    <property type="entry name" value="Tetracyclin repressor-like, C-terminal domain"/>
    <property type="match status" value="1"/>
</dbReference>
<dbReference type="Gene3D" id="1.10.357.10">
    <property type="entry name" value="Tetracycline Repressor, domain 2"/>
    <property type="match status" value="1"/>
</dbReference>
<keyword evidence="3" id="KW-0804">Transcription</keyword>
<dbReference type="InterPro" id="IPR025996">
    <property type="entry name" value="MT1864/Rv1816-like_C"/>
</dbReference>
<evidence type="ECO:0000256" key="2">
    <source>
        <dbReference type="ARBA" id="ARBA00023125"/>
    </source>
</evidence>
<evidence type="ECO:0000256" key="3">
    <source>
        <dbReference type="ARBA" id="ARBA00023163"/>
    </source>
</evidence>
<proteinExistence type="predicted"/>
<evidence type="ECO:0000313" key="7">
    <source>
        <dbReference type="Proteomes" id="UP000773462"/>
    </source>
</evidence>
<reference evidence="6 7" key="1">
    <citation type="submission" date="2021-03" db="EMBL/GenBank/DDBJ databases">
        <title>Genomic Encyclopedia of Type Strains, Phase IV (KMG-IV): sequencing the most valuable type-strain genomes for metagenomic binning, comparative biology and taxonomic classification.</title>
        <authorList>
            <person name="Goeker M."/>
        </authorList>
    </citation>
    <scope>NUCLEOTIDE SEQUENCE [LARGE SCALE GENOMIC DNA]</scope>
    <source>
        <strain evidence="6 7">DSM 101953</strain>
    </source>
</reference>
<keyword evidence="1" id="KW-0805">Transcription regulation</keyword>
<dbReference type="Gene3D" id="1.10.10.60">
    <property type="entry name" value="Homeodomain-like"/>
    <property type="match status" value="1"/>
</dbReference>
<dbReference type="RefSeq" id="WP_209873878.1">
    <property type="nucleotide sequence ID" value="NZ_JAGGLV010000008.1"/>
</dbReference>
<name>A0ABS4NRL1_9BACL</name>
<comment type="caution">
    <text evidence="6">The sequence shown here is derived from an EMBL/GenBank/DDBJ whole genome shotgun (WGS) entry which is preliminary data.</text>
</comment>
<feature type="DNA-binding region" description="H-T-H motif" evidence="4">
    <location>
        <begin position="28"/>
        <end position="47"/>
    </location>
</feature>
<dbReference type="EMBL" id="JAGGLV010000008">
    <property type="protein sequence ID" value="MBP2112699.1"/>
    <property type="molecule type" value="Genomic_DNA"/>
</dbReference>
<dbReference type="InterPro" id="IPR036271">
    <property type="entry name" value="Tet_transcr_reg_TetR-rel_C_sf"/>
</dbReference>
<protein>
    <submittedName>
        <fullName evidence="6">AcrR family transcriptional regulator</fullName>
    </submittedName>
</protein>
<dbReference type="Proteomes" id="UP000773462">
    <property type="component" value="Unassembled WGS sequence"/>
</dbReference>
<gene>
    <name evidence="6" type="ORF">J2Z70_002853</name>
</gene>
<dbReference type="Pfam" id="PF00440">
    <property type="entry name" value="TetR_N"/>
    <property type="match status" value="1"/>
</dbReference>
<keyword evidence="7" id="KW-1185">Reference proteome</keyword>
<evidence type="ECO:0000313" key="6">
    <source>
        <dbReference type="EMBL" id="MBP2112699.1"/>
    </source>
</evidence>
<keyword evidence="2 4" id="KW-0238">DNA-binding</keyword>
<dbReference type="SUPFAM" id="SSF46689">
    <property type="entry name" value="Homeodomain-like"/>
    <property type="match status" value="1"/>
</dbReference>
<evidence type="ECO:0000256" key="4">
    <source>
        <dbReference type="PROSITE-ProRule" id="PRU00335"/>
    </source>
</evidence>
<accession>A0ABS4NRL1</accession>
<dbReference type="InterPro" id="IPR001647">
    <property type="entry name" value="HTH_TetR"/>
</dbReference>